<gene>
    <name evidence="1" type="ORF">PIB30_104331</name>
</gene>
<protein>
    <submittedName>
        <fullName evidence="1">Uncharacterized protein</fullName>
    </submittedName>
</protein>
<organism evidence="1 2">
    <name type="scientific">Stylosanthes scabra</name>
    <dbReference type="NCBI Taxonomy" id="79078"/>
    <lineage>
        <taxon>Eukaryota</taxon>
        <taxon>Viridiplantae</taxon>
        <taxon>Streptophyta</taxon>
        <taxon>Embryophyta</taxon>
        <taxon>Tracheophyta</taxon>
        <taxon>Spermatophyta</taxon>
        <taxon>Magnoliopsida</taxon>
        <taxon>eudicotyledons</taxon>
        <taxon>Gunneridae</taxon>
        <taxon>Pentapetalae</taxon>
        <taxon>rosids</taxon>
        <taxon>fabids</taxon>
        <taxon>Fabales</taxon>
        <taxon>Fabaceae</taxon>
        <taxon>Papilionoideae</taxon>
        <taxon>50 kb inversion clade</taxon>
        <taxon>dalbergioids sensu lato</taxon>
        <taxon>Dalbergieae</taxon>
        <taxon>Pterocarpus clade</taxon>
        <taxon>Stylosanthes</taxon>
    </lineage>
</organism>
<name>A0ABU6VX38_9FABA</name>
<comment type="caution">
    <text evidence="1">The sequence shown here is derived from an EMBL/GenBank/DDBJ whole genome shotgun (WGS) entry which is preliminary data.</text>
</comment>
<accession>A0ABU6VX38</accession>
<proteinExistence type="predicted"/>
<dbReference type="Proteomes" id="UP001341840">
    <property type="component" value="Unassembled WGS sequence"/>
</dbReference>
<feature type="non-terminal residue" evidence="1">
    <location>
        <position position="1"/>
    </location>
</feature>
<sequence length="146" mass="16396">GQKVKTHESLPDHVNANGEQMAIAASSMIRSHRISGDLHGVQPDPIPADILRKEPEQEVFCTTENHSSCLTQTHSFIPLKESLIITLKCKMGLFMYIQIETPKMSFDKFNLKYNPCDQSRLRVITFIQVQLEFCGDAVEVASSFNG</sequence>
<dbReference type="EMBL" id="JASCZI010154614">
    <property type="protein sequence ID" value="MED6178084.1"/>
    <property type="molecule type" value="Genomic_DNA"/>
</dbReference>
<keyword evidence="2" id="KW-1185">Reference proteome</keyword>
<evidence type="ECO:0000313" key="2">
    <source>
        <dbReference type="Proteomes" id="UP001341840"/>
    </source>
</evidence>
<evidence type="ECO:0000313" key="1">
    <source>
        <dbReference type="EMBL" id="MED6178084.1"/>
    </source>
</evidence>
<reference evidence="1 2" key="1">
    <citation type="journal article" date="2023" name="Plants (Basel)">
        <title>Bridging the Gap: Combining Genomics and Transcriptomics Approaches to Understand Stylosanthes scabra, an Orphan Legume from the Brazilian Caatinga.</title>
        <authorList>
            <person name="Ferreira-Neto J.R.C."/>
            <person name="da Silva M.D."/>
            <person name="Binneck E."/>
            <person name="de Melo N.F."/>
            <person name="da Silva R.H."/>
            <person name="de Melo A.L.T.M."/>
            <person name="Pandolfi V."/>
            <person name="Bustamante F.O."/>
            <person name="Brasileiro-Vidal A.C."/>
            <person name="Benko-Iseppon A.M."/>
        </authorList>
    </citation>
    <scope>NUCLEOTIDE SEQUENCE [LARGE SCALE GENOMIC DNA]</scope>
    <source>
        <tissue evidence="1">Leaves</tissue>
    </source>
</reference>